<evidence type="ECO:0000256" key="1">
    <source>
        <dbReference type="SAM" id="MobiDB-lite"/>
    </source>
</evidence>
<accession>A0A846RY93</accession>
<comment type="caution">
    <text evidence="4">The sequence shown here is derived from an EMBL/GenBank/DDBJ whole genome shotgun (WGS) entry which is preliminary data.</text>
</comment>
<dbReference type="AlphaFoldDB" id="A0A846RY93"/>
<feature type="region of interest" description="Disordered" evidence="1">
    <location>
        <begin position="367"/>
        <end position="388"/>
    </location>
</feature>
<name>A0A846RY93_9MICO</name>
<evidence type="ECO:0000259" key="3">
    <source>
        <dbReference type="Pfam" id="PF13478"/>
    </source>
</evidence>
<sequence length="388" mass="40250">MLDVLTTARHLLADSEAGQEAAIATIIAAEGSVPRPIGTSMLVEAAGTVHGSLTGGCVEAAVLDACLQTLSTGNVTVQRFGYSDDDAFAVGLMCGGTIDVLVQPLAAESALMHVPEHGAATAVVLRLPSSDGDRSAGAAVIGTDDGHEADVSLSGTLEPIVGPSALDSAVRDVSAMIRGGSTGTVRIAAPDDEPIDLFVETRTPPAHLVIFGANAFGRALVEAAGPLGHRITLCDPRPAFTDPKMFPGAEVLRQWPHRYLTEASEAGDLDARSMICVLTHDPKVDTPALVVALGLDVAYVGAMGSRRSDRDRRSALREAGVDEAELARLHSPIGLGLSAATPAEVAVSILAEMLAVRGGHTEIEPLSRGNAELHRNPRRPSSIGCRRR</sequence>
<evidence type="ECO:0000313" key="5">
    <source>
        <dbReference type="Proteomes" id="UP000576792"/>
    </source>
</evidence>
<proteinExistence type="predicted"/>
<dbReference type="InterPro" id="IPR052698">
    <property type="entry name" value="MoCofactor_Util/Proc"/>
</dbReference>
<dbReference type="Pfam" id="PF02625">
    <property type="entry name" value="XdhC_CoxI"/>
    <property type="match status" value="1"/>
</dbReference>
<reference evidence="4 5" key="1">
    <citation type="submission" date="2020-03" db="EMBL/GenBank/DDBJ databases">
        <title>Sequencing the genomes of 1000 actinobacteria strains.</title>
        <authorList>
            <person name="Klenk H.-P."/>
        </authorList>
    </citation>
    <scope>NUCLEOTIDE SEQUENCE [LARGE SCALE GENOMIC DNA]</scope>
    <source>
        <strain evidence="4 5">DSM 18964</strain>
    </source>
</reference>
<evidence type="ECO:0000313" key="4">
    <source>
        <dbReference type="EMBL" id="NJC56405.1"/>
    </source>
</evidence>
<gene>
    <name evidence="4" type="ORF">BKA07_001440</name>
</gene>
<organism evidence="4 5">
    <name type="scientific">Brevibacterium marinum</name>
    <dbReference type="NCBI Taxonomy" id="418643"/>
    <lineage>
        <taxon>Bacteria</taxon>
        <taxon>Bacillati</taxon>
        <taxon>Actinomycetota</taxon>
        <taxon>Actinomycetes</taxon>
        <taxon>Micrococcales</taxon>
        <taxon>Brevibacteriaceae</taxon>
        <taxon>Brevibacterium</taxon>
    </lineage>
</organism>
<feature type="domain" description="XdhC Rossmann" evidence="3">
    <location>
        <begin position="208"/>
        <end position="353"/>
    </location>
</feature>
<dbReference type="InterPro" id="IPR027051">
    <property type="entry name" value="XdhC_Rossmann_dom"/>
</dbReference>
<feature type="domain" description="XdhC- CoxI" evidence="2">
    <location>
        <begin position="16"/>
        <end position="81"/>
    </location>
</feature>
<keyword evidence="5" id="KW-1185">Reference proteome</keyword>
<protein>
    <submittedName>
        <fullName evidence="4">Xanthine dehydrogenase accessory factor</fullName>
    </submittedName>
</protein>
<dbReference type="Pfam" id="PF13478">
    <property type="entry name" value="XdhC_C"/>
    <property type="match status" value="1"/>
</dbReference>
<dbReference type="EMBL" id="JAATJN010000001">
    <property type="protein sequence ID" value="NJC56405.1"/>
    <property type="molecule type" value="Genomic_DNA"/>
</dbReference>
<dbReference type="RefSeq" id="WP_167950285.1">
    <property type="nucleotide sequence ID" value="NZ_BAAAPQ010000026.1"/>
</dbReference>
<evidence type="ECO:0000259" key="2">
    <source>
        <dbReference type="Pfam" id="PF02625"/>
    </source>
</evidence>
<dbReference type="InterPro" id="IPR003777">
    <property type="entry name" value="XdhC_CoxI"/>
</dbReference>
<dbReference type="PANTHER" id="PTHR30388">
    <property type="entry name" value="ALDEHYDE OXIDOREDUCTASE MOLYBDENUM COFACTOR ASSEMBLY PROTEIN"/>
    <property type="match status" value="1"/>
</dbReference>
<dbReference type="Proteomes" id="UP000576792">
    <property type="component" value="Unassembled WGS sequence"/>
</dbReference>
<dbReference type="PANTHER" id="PTHR30388:SF4">
    <property type="entry name" value="MOLYBDENUM COFACTOR INSERTION CHAPERONE PAOD"/>
    <property type="match status" value="1"/>
</dbReference>
<dbReference type="Gene3D" id="3.40.50.720">
    <property type="entry name" value="NAD(P)-binding Rossmann-like Domain"/>
    <property type="match status" value="1"/>
</dbReference>